<evidence type="ECO:0000313" key="6">
    <source>
        <dbReference type="EMBL" id="TPX44295.1"/>
    </source>
</evidence>
<gene>
    <name evidence="6" type="ORF">SeMB42_g04384</name>
</gene>
<keyword evidence="4 5" id="KW-0472">Membrane</keyword>
<dbReference type="InterPro" id="IPR037185">
    <property type="entry name" value="EmrE-like"/>
</dbReference>
<evidence type="ECO:0000256" key="3">
    <source>
        <dbReference type="ARBA" id="ARBA00022989"/>
    </source>
</evidence>
<protein>
    <recommendedName>
        <fullName evidence="5">GDP-mannose transporter</fullName>
        <shortName evidence="5">GMT</shortName>
    </recommendedName>
</protein>
<evidence type="ECO:0000256" key="1">
    <source>
        <dbReference type="ARBA" id="ARBA00004141"/>
    </source>
</evidence>
<keyword evidence="2 5" id="KW-0812">Transmembrane</keyword>
<keyword evidence="5" id="KW-0333">Golgi apparatus</keyword>
<dbReference type="AlphaFoldDB" id="A0A507CYS2"/>
<evidence type="ECO:0000256" key="2">
    <source>
        <dbReference type="ARBA" id="ARBA00022692"/>
    </source>
</evidence>
<sequence>MSQGAIAILSYCVASILLTVTNKAVLSGYHFRMNFFLLACQSFLCILLLQVFSSLHWLSYRKFNRQDAKQWFPVSLGLVMMIWTGSKAMQYLSIPVFTIFKNLTIVMIAYGELWFFGGSPVSPLMLVSFLMMITSSAVAGWADISAGKVFKGGTENVGPLVAYGWMLVNCMTTAYYTLSIRGQIKSIGFKDNDTVYYNNLLSGLVLSTLSILTEIPEGIRTYNKYLGSDATSEDSAAFNGLLFGIVLSSILSFGISYTTSWALRVTSSTTYSMAGALNKLPIAVAGMIFFSDPVTAGGVVGIVIAFLGGIIYSHAKNLHQKALSSELPSPATSRHQKQPLLTE</sequence>
<dbReference type="GO" id="GO:0005789">
    <property type="term" value="C:endoplasmic reticulum membrane"/>
    <property type="evidence" value="ECO:0007669"/>
    <property type="project" value="UniProtKB-SubCell"/>
</dbReference>
<dbReference type="EMBL" id="QEAN01000175">
    <property type="protein sequence ID" value="TPX44295.1"/>
    <property type="molecule type" value="Genomic_DNA"/>
</dbReference>
<keyword evidence="3 5" id="KW-1133">Transmembrane helix</keyword>
<evidence type="ECO:0000256" key="5">
    <source>
        <dbReference type="RuleBase" id="RU367097"/>
    </source>
</evidence>
<keyword evidence="5" id="KW-0762">Sugar transport</keyword>
<keyword evidence="5" id="KW-0813">Transport</keyword>
<feature type="transmembrane region" description="Helical" evidence="5">
    <location>
        <begin position="196"/>
        <end position="216"/>
    </location>
</feature>
<dbReference type="Proteomes" id="UP000317494">
    <property type="component" value="Unassembled WGS sequence"/>
</dbReference>
<name>A0A507CYS2_9FUNG</name>
<reference evidence="6 7" key="1">
    <citation type="journal article" date="2019" name="Sci. Rep.">
        <title>Comparative genomics of chytrid fungi reveal insights into the obligate biotrophic and pathogenic lifestyle of Synchytrium endobioticum.</title>
        <authorList>
            <person name="van de Vossenberg B.T.L.H."/>
            <person name="Warris S."/>
            <person name="Nguyen H.D.T."/>
            <person name="van Gent-Pelzer M.P.E."/>
            <person name="Joly D.L."/>
            <person name="van de Geest H.C."/>
            <person name="Bonants P.J.M."/>
            <person name="Smith D.S."/>
            <person name="Levesque C.A."/>
            <person name="van der Lee T.A.J."/>
        </authorList>
    </citation>
    <scope>NUCLEOTIDE SEQUENCE [LARGE SCALE GENOMIC DNA]</scope>
    <source>
        <strain evidence="6 7">MB42</strain>
    </source>
</reference>
<feature type="transmembrane region" description="Helical" evidence="5">
    <location>
        <begin position="33"/>
        <end position="58"/>
    </location>
</feature>
<accession>A0A507CYS2</accession>
<feature type="transmembrane region" description="Helical" evidence="5">
    <location>
        <begin position="92"/>
        <end position="111"/>
    </location>
</feature>
<proteinExistence type="inferred from homology"/>
<dbReference type="VEuPathDB" id="FungiDB:SeMB42_g04384"/>
<organism evidence="6 7">
    <name type="scientific">Synchytrium endobioticum</name>
    <dbReference type="NCBI Taxonomy" id="286115"/>
    <lineage>
        <taxon>Eukaryota</taxon>
        <taxon>Fungi</taxon>
        <taxon>Fungi incertae sedis</taxon>
        <taxon>Chytridiomycota</taxon>
        <taxon>Chytridiomycota incertae sedis</taxon>
        <taxon>Chytridiomycetes</taxon>
        <taxon>Synchytriales</taxon>
        <taxon>Synchytriaceae</taxon>
        <taxon>Synchytrium</taxon>
    </lineage>
</organism>
<dbReference type="InterPro" id="IPR050186">
    <property type="entry name" value="TPT_transporter"/>
</dbReference>
<comment type="subcellular location">
    <subcellularLocation>
        <location evidence="5">Golgi apparatus membrane</location>
        <topology evidence="5">Multi-pass membrane protein</topology>
    </subcellularLocation>
    <subcellularLocation>
        <location evidence="5">Cytoplasmic vesicle membrane</location>
        <topology evidence="5">Multi-pass membrane protein</topology>
    </subcellularLocation>
    <subcellularLocation>
        <location evidence="5">Endoplasmic reticulum membrane</location>
        <topology evidence="5">Multi-pass membrane protein</topology>
    </subcellularLocation>
    <subcellularLocation>
        <location evidence="1">Membrane</location>
        <topology evidence="1">Multi-pass membrane protein</topology>
    </subcellularLocation>
</comment>
<dbReference type="GO" id="GO:0000139">
    <property type="term" value="C:Golgi membrane"/>
    <property type="evidence" value="ECO:0007669"/>
    <property type="project" value="UniProtKB-SubCell"/>
</dbReference>
<feature type="transmembrane region" description="Helical" evidence="5">
    <location>
        <begin position="123"/>
        <end position="142"/>
    </location>
</feature>
<keyword evidence="5" id="KW-0256">Endoplasmic reticulum</keyword>
<dbReference type="GO" id="GO:0030659">
    <property type="term" value="C:cytoplasmic vesicle membrane"/>
    <property type="evidence" value="ECO:0007669"/>
    <property type="project" value="UniProtKB-SubCell"/>
</dbReference>
<feature type="transmembrane region" description="Helical" evidence="5">
    <location>
        <begin position="270"/>
        <end position="290"/>
    </location>
</feature>
<dbReference type="SUPFAM" id="SSF103481">
    <property type="entry name" value="Multidrug resistance efflux transporter EmrE"/>
    <property type="match status" value="1"/>
</dbReference>
<evidence type="ECO:0000313" key="7">
    <source>
        <dbReference type="Proteomes" id="UP000317494"/>
    </source>
</evidence>
<comment type="caution">
    <text evidence="6">The sequence shown here is derived from an EMBL/GenBank/DDBJ whole genome shotgun (WGS) entry which is preliminary data.</text>
</comment>
<feature type="transmembrane region" description="Helical" evidence="5">
    <location>
        <begin position="162"/>
        <end position="184"/>
    </location>
</feature>
<evidence type="ECO:0000256" key="4">
    <source>
        <dbReference type="ARBA" id="ARBA00023136"/>
    </source>
</evidence>
<comment type="similarity">
    <text evidence="5">Belongs to the TPT transporter family. SLC35D subfamily.</text>
</comment>
<dbReference type="PANTHER" id="PTHR11132">
    <property type="entry name" value="SOLUTE CARRIER FAMILY 35"/>
    <property type="match status" value="1"/>
</dbReference>
<keyword evidence="5" id="KW-0968">Cytoplasmic vesicle</keyword>
<feature type="transmembrane region" description="Helical" evidence="5">
    <location>
        <begin position="296"/>
        <end position="315"/>
    </location>
</feature>
<dbReference type="STRING" id="286115.A0A507CYS2"/>
<comment type="function">
    <text evidence="5">Involved in the import of GDP-mannose from the cytoplasm into the Golgi lumen.</text>
</comment>
<dbReference type="NCBIfam" id="TIGR00803">
    <property type="entry name" value="nst"/>
    <property type="match status" value="1"/>
</dbReference>
<keyword evidence="7" id="KW-1185">Reference proteome</keyword>
<comment type="subunit">
    <text evidence="5">Homooligomer.</text>
</comment>
<feature type="transmembrane region" description="Helical" evidence="5">
    <location>
        <begin position="236"/>
        <end position="258"/>
    </location>
</feature>